<evidence type="ECO:0000313" key="3">
    <source>
        <dbReference type="EMBL" id="AGX87053.1"/>
    </source>
</evidence>
<feature type="domain" description="Histidine kinase" evidence="2">
    <location>
        <begin position="14"/>
        <end position="230"/>
    </location>
</feature>
<dbReference type="GO" id="GO:0000155">
    <property type="term" value="F:phosphorelay sensor kinase activity"/>
    <property type="evidence" value="ECO:0007669"/>
    <property type="project" value="TreeGrafter"/>
</dbReference>
<dbReference type="Proteomes" id="UP000017184">
    <property type="component" value="Chromosome"/>
</dbReference>
<protein>
    <submittedName>
        <fullName evidence="3">Signal transduction histidine kinase</fullName>
    </submittedName>
</protein>
<organism evidence="3 4">
    <name type="scientific">Candidatus Symbiobacter mobilis CR</name>
    <dbReference type="NCBI Taxonomy" id="946483"/>
    <lineage>
        <taxon>Bacteria</taxon>
        <taxon>Pseudomonadati</taxon>
        <taxon>Pseudomonadota</taxon>
        <taxon>Betaproteobacteria</taxon>
        <taxon>Burkholderiales</taxon>
        <taxon>Comamonadaceae</taxon>
    </lineage>
</organism>
<proteinExistence type="predicted"/>
<dbReference type="SUPFAM" id="SSF55874">
    <property type="entry name" value="ATPase domain of HSP90 chaperone/DNA topoisomerase II/histidine kinase"/>
    <property type="match status" value="1"/>
</dbReference>
<sequence length="230" mass="25059">MTAEEISFTDLIASSIHDMKNSVNIQVSALECMALDAQSRGDRDSFKTLVGVIAQAYRMNANLIQLLTLYKFGKAIYPLDISEQSVRDVIDEALLQTHSMMDFKGISVQVDCDPGCYWYFDKDLLSGVLLNALNNAFNYTKDQIRIAAIPCDGGLCLRVEDNGSGYPESMLHCHGVCANKSSNFYSGSTGLGFYFSAQVAKMHQNGGRCGSLTIENGGLYGGGCFVVQLP</sequence>
<gene>
    <name evidence="3" type="ORF">Cenrod_0951</name>
</gene>
<name>U5N9X2_9BURK</name>
<dbReference type="Gene3D" id="3.30.565.10">
    <property type="entry name" value="Histidine kinase-like ATPase, C-terminal domain"/>
    <property type="match status" value="1"/>
</dbReference>
<dbReference type="HOGENOM" id="CLU_105049_0_0_4"/>
<dbReference type="OrthoDB" id="9122109at2"/>
<keyword evidence="4" id="KW-1185">Reference proteome</keyword>
<evidence type="ECO:0000259" key="2">
    <source>
        <dbReference type="PROSITE" id="PS50109"/>
    </source>
</evidence>
<dbReference type="RefSeq" id="WP_022771873.1">
    <property type="nucleotide sequence ID" value="NC_022576.1"/>
</dbReference>
<dbReference type="KEGG" id="cbx:Cenrod_0951"/>
<dbReference type="PATRIC" id="fig|946483.4.peg.956"/>
<dbReference type="EMBL" id="CP004885">
    <property type="protein sequence ID" value="AGX87053.1"/>
    <property type="molecule type" value="Genomic_DNA"/>
</dbReference>
<dbReference type="InterPro" id="IPR003594">
    <property type="entry name" value="HATPase_dom"/>
</dbReference>
<dbReference type="InterPro" id="IPR005467">
    <property type="entry name" value="His_kinase_dom"/>
</dbReference>
<dbReference type="Pfam" id="PF02518">
    <property type="entry name" value="HATPase_c"/>
    <property type="match status" value="1"/>
</dbReference>
<dbReference type="SMART" id="SM00387">
    <property type="entry name" value="HATPase_c"/>
    <property type="match status" value="1"/>
</dbReference>
<dbReference type="PANTHER" id="PTHR43547">
    <property type="entry name" value="TWO-COMPONENT HISTIDINE KINASE"/>
    <property type="match status" value="1"/>
</dbReference>
<keyword evidence="1" id="KW-0597">Phosphoprotein</keyword>
<keyword evidence="3" id="KW-0808">Transferase</keyword>
<dbReference type="PANTHER" id="PTHR43547:SF2">
    <property type="entry name" value="HYBRID SIGNAL TRANSDUCTION HISTIDINE KINASE C"/>
    <property type="match status" value="1"/>
</dbReference>
<evidence type="ECO:0000256" key="1">
    <source>
        <dbReference type="ARBA" id="ARBA00022553"/>
    </source>
</evidence>
<dbReference type="eggNOG" id="COG0642">
    <property type="taxonomic scope" value="Bacteria"/>
</dbReference>
<dbReference type="PROSITE" id="PS50109">
    <property type="entry name" value="HIS_KIN"/>
    <property type="match status" value="1"/>
</dbReference>
<dbReference type="InterPro" id="IPR036890">
    <property type="entry name" value="HATPase_C_sf"/>
</dbReference>
<keyword evidence="3" id="KW-0418">Kinase</keyword>
<evidence type="ECO:0000313" key="4">
    <source>
        <dbReference type="Proteomes" id="UP000017184"/>
    </source>
</evidence>
<accession>U5N9X2</accession>
<dbReference type="AlphaFoldDB" id="U5N9X2"/>
<reference evidence="3 4" key="1">
    <citation type="journal article" date="2013" name="Genome Biol.">
        <title>Genomic analysis reveals key aspects of prokaryotic symbiosis in the phototrophic consortium "Chlorochromatium aggregatum".</title>
        <authorList>
            <person name="Liu Z."/>
            <person name="Muller J."/>
            <person name="Li T."/>
            <person name="Alvey R.M."/>
            <person name="Vogl K."/>
            <person name="Frigaard N.U."/>
            <person name="Rockwell N.C."/>
            <person name="Boyd E.S."/>
            <person name="Tomsho L.P."/>
            <person name="Schuster S.C."/>
            <person name="Henke P."/>
            <person name="Rohde M."/>
            <person name="Overmann J."/>
            <person name="Bryant D.A."/>
        </authorList>
    </citation>
    <scope>NUCLEOTIDE SEQUENCE [LARGE SCALE GENOMIC DNA]</scope>
    <source>
        <strain evidence="3">CR</strain>
    </source>
</reference>
<dbReference type="STRING" id="946483.Cenrod_0951"/>